<dbReference type="SUPFAM" id="SSF51306">
    <property type="entry name" value="LexA/Signal peptidase"/>
    <property type="match status" value="1"/>
</dbReference>
<proteinExistence type="inferred from homology"/>
<dbReference type="PANTHER" id="PTHR46041:SF2">
    <property type="entry name" value="MITOCHONDRIAL INNER MEMBRANE PROTEASE SUBUNIT 2"/>
    <property type="match status" value="1"/>
</dbReference>
<evidence type="ECO:0000256" key="7">
    <source>
        <dbReference type="ARBA" id="ARBA00022801"/>
    </source>
</evidence>
<name>A0A8B8B2B7_CRAVI</name>
<comment type="similarity">
    <text evidence="2">Belongs to the peptidase S26 family. IMP2 subfamily.</text>
</comment>
<keyword evidence="7 12" id="KW-0378">Hydrolase</keyword>
<dbReference type="NCBIfam" id="TIGR02227">
    <property type="entry name" value="sigpep_I_bact"/>
    <property type="match status" value="1"/>
</dbReference>
<dbReference type="InterPro" id="IPR019533">
    <property type="entry name" value="Peptidase_S26"/>
</dbReference>
<reference evidence="15 16" key="1">
    <citation type="submission" date="2025-04" db="UniProtKB">
        <authorList>
            <consortium name="RefSeq"/>
        </authorList>
    </citation>
    <scope>IDENTIFICATION</scope>
    <source>
        <tissue evidence="15 16">Whole sample</tissue>
    </source>
</reference>
<dbReference type="OrthoDB" id="9996127at2759"/>
<dbReference type="RefSeq" id="XP_022297557.1">
    <property type="nucleotide sequence ID" value="XM_022441849.1"/>
</dbReference>
<organism evidence="14 15">
    <name type="scientific">Crassostrea virginica</name>
    <name type="common">Eastern oyster</name>
    <dbReference type="NCBI Taxonomy" id="6565"/>
    <lineage>
        <taxon>Eukaryota</taxon>
        <taxon>Metazoa</taxon>
        <taxon>Spiralia</taxon>
        <taxon>Lophotrochozoa</taxon>
        <taxon>Mollusca</taxon>
        <taxon>Bivalvia</taxon>
        <taxon>Autobranchia</taxon>
        <taxon>Pteriomorphia</taxon>
        <taxon>Ostreida</taxon>
        <taxon>Ostreoidea</taxon>
        <taxon>Ostreidae</taxon>
        <taxon>Crassostrea</taxon>
    </lineage>
</organism>
<dbReference type="InterPro" id="IPR036286">
    <property type="entry name" value="LexA/Signal_pep-like_sf"/>
</dbReference>
<gene>
    <name evidence="15 16" type="primary">LOC111106955</name>
</gene>
<dbReference type="InterPro" id="IPR000223">
    <property type="entry name" value="Pept_S26A_signal_pept_1"/>
</dbReference>
<evidence type="ECO:0000256" key="12">
    <source>
        <dbReference type="RuleBase" id="RU362041"/>
    </source>
</evidence>
<evidence type="ECO:0000256" key="11">
    <source>
        <dbReference type="PIRSR" id="PIRSR600223-1"/>
    </source>
</evidence>
<keyword evidence="10" id="KW-0472">Membrane</keyword>
<evidence type="ECO:0000256" key="9">
    <source>
        <dbReference type="ARBA" id="ARBA00023128"/>
    </source>
</evidence>
<evidence type="ECO:0000256" key="8">
    <source>
        <dbReference type="ARBA" id="ARBA00022989"/>
    </source>
</evidence>
<keyword evidence="4 12" id="KW-0645">Protease</keyword>
<dbReference type="CDD" id="cd06530">
    <property type="entry name" value="S26_SPase_I"/>
    <property type="match status" value="1"/>
</dbReference>
<dbReference type="EC" id="3.4.21.-" evidence="12"/>
<sequence length="191" mass="21547">MRETLIKAGKIGLGIFMTAIPGAYAFREAVGYVARVDGFSMQETLNPSDSKGHDYVFLSKSNSLLKKGSLKHGDIVSIKSPRHPDKYLIKRIVGLEGDIVQIPEKTKINSQWDNPKGVLNVDKRTIQIPKGHCWVEGDNARLSQDSRYYGPISLGLITAKATHIVYPRWKRLESIEVSDNRIIKERERLNM</sequence>
<dbReference type="Proteomes" id="UP000694844">
    <property type="component" value="Chromosome 8"/>
</dbReference>
<evidence type="ECO:0000256" key="5">
    <source>
        <dbReference type="ARBA" id="ARBA00022692"/>
    </source>
</evidence>
<feature type="domain" description="Peptidase S26" evidence="13">
    <location>
        <begin position="16"/>
        <end position="165"/>
    </location>
</feature>
<dbReference type="GO" id="GO:0004252">
    <property type="term" value="F:serine-type endopeptidase activity"/>
    <property type="evidence" value="ECO:0007669"/>
    <property type="project" value="InterPro"/>
</dbReference>
<evidence type="ECO:0000256" key="10">
    <source>
        <dbReference type="ARBA" id="ARBA00023136"/>
    </source>
</evidence>
<evidence type="ECO:0000256" key="6">
    <source>
        <dbReference type="ARBA" id="ARBA00022792"/>
    </source>
</evidence>
<feature type="active site" evidence="11">
    <location>
        <position position="40"/>
    </location>
</feature>
<dbReference type="RefSeq" id="XP_022297558.1">
    <property type="nucleotide sequence ID" value="XM_022441850.1"/>
</dbReference>
<keyword evidence="14" id="KW-1185">Reference proteome</keyword>
<evidence type="ECO:0000313" key="15">
    <source>
        <dbReference type="RefSeq" id="XP_022297557.1"/>
    </source>
</evidence>
<evidence type="ECO:0000256" key="2">
    <source>
        <dbReference type="ARBA" id="ARBA00007066"/>
    </source>
</evidence>
<evidence type="ECO:0000256" key="4">
    <source>
        <dbReference type="ARBA" id="ARBA00022670"/>
    </source>
</evidence>
<evidence type="ECO:0000259" key="13">
    <source>
        <dbReference type="Pfam" id="PF10502"/>
    </source>
</evidence>
<protein>
    <recommendedName>
        <fullName evidence="12">Mitochondrial inner membrane protease subunit</fullName>
        <ecNumber evidence="12">3.4.21.-</ecNumber>
    </recommendedName>
</protein>
<dbReference type="GO" id="GO:0006627">
    <property type="term" value="P:protein processing involved in protein targeting to mitochondrion"/>
    <property type="evidence" value="ECO:0007669"/>
    <property type="project" value="InterPro"/>
</dbReference>
<dbReference type="PRINTS" id="PR00727">
    <property type="entry name" value="LEADERPTASE"/>
</dbReference>
<dbReference type="KEGG" id="cvn:111106955"/>
<dbReference type="InterPro" id="IPR037730">
    <property type="entry name" value="IMP2"/>
</dbReference>
<comment type="subunit">
    <text evidence="3">Heterodimer of 2 subunits, IMMPL1 and IMMPL2.</text>
</comment>
<dbReference type="AlphaFoldDB" id="A0A8B8B2B7"/>
<comment type="subcellular location">
    <subcellularLocation>
        <location evidence="1">Mitochondrion inner membrane</location>
        <topology evidence="1">Single-pass membrane protein</topology>
    </subcellularLocation>
</comment>
<dbReference type="PANTHER" id="PTHR46041">
    <property type="entry name" value="MITOCHONDRIAL INNER MEMBRANE PROTEASE SUBUNIT 2"/>
    <property type="match status" value="1"/>
</dbReference>
<evidence type="ECO:0000313" key="16">
    <source>
        <dbReference type="RefSeq" id="XP_022297558.1"/>
    </source>
</evidence>
<feature type="active site" evidence="11">
    <location>
        <position position="90"/>
    </location>
</feature>
<keyword evidence="9 12" id="KW-0496">Mitochondrion</keyword>
<keyword evidence="6 12" id="KW-0999">Mitochondrion inner membrane</keyword>
<evidence type="ECO:0000313" key="14">
    <source>
        <dbReference type="Proteomes" id="UP000694844"/>
    </source>
</evidence>
<dbReference type="GeneID" id="111106955"/>
<dbReference type="GO" id="GO:0042720">
    <property type="term" value="C:mitochondrial inner membrane peptidase complex"/>
    <property type="evidence" value="ECO:0007669"/>
    <property type="project" value="InterPro"/>
</dbReference>
<dbReference type="Gene3D" id="2.10.109.10">
    <property type="entry name" value="Umud Fragment, subunit A"/>
    <property type="match status" value="1"/>
</dbReference>
<dbReference type="GO" id="GO:0006465">
    <property type="term" value="P:signal peptide processing"/>
    <property type="evidence" value="ECO:0007669"/>
    <property type="project" value="InterPro"/>
</dbReference>
<evidence type="ECO:0000256" key="3">
    <source>
        <dbReference type="ARBA" id="ARBA00011805"/>
    </source>
</evidence>
<dbReference type="Pfam" id="PF10502">
    <property type="entry name" value="Peptidase_S26"/>
    <property type="match status" value="1"/>
</dbReference>
<accession>A0A8B8B2B7</accession>
<evidence type="ECO:0000256" key="1">
    <source>
        <dbReference type="ARBA" id="ARBA00004434"/>
    </source>
</evidence>
<keyword evidence="8" id="KW-1133">Transmembrane helix</keyword>
<keyword evidence="5" id="KW-0812">Transmembrane</keyword>